<evidence type="ECO:0000256" key="5">
    <source>
        <dbReference type="SAM" id="MobiDB-lite"/>
    </source>
</evidence>
<feature type="region of interest" description="Disordered" evidence="5">
    <location>
        <begin position="48"/>
        <end position="70"/>
    </location>
</feature>
<evidence type="ECO:0000256" key="2">
    <source>
        <dbReference type="ARBA" id="ARBA00006265"/>
    </source>
</evidence>
<evidence type="ECO:0000256" key="4">
    <source>
        <dbReference type="ARBA" id="ARBA00023242"/>
    </source>
</evidence>
<name>A0AAF3FFP3_9BILA</name>
<dbReference type="Pfam" id="PF00076">
    <property type="entry name" value="RRM_1"/>
    <property type="match status" value="1"/>
</dbReference>
<evidence type="ECO:0000313" key="7">
    <source>
        <dbReference type="Proteomes" id="UP000887575"/>
    </source>
</evidence>
<keyword evidence="4" id="KW-0539">Nucleus</keyword>
<dbReference type="InterPro" id="IPR012677">
    <property type="entry name" value="Nucleotide-bd_a/b_plait_sf"/>
</dbReference>
<keyword evidence="3" id="KW-0507">mRNA processing</keyword>
<dbReference type="GO" id="GO:0003723">
    <property type="term" value="F:RNA binding"/>
    <property type="evidence" value="ECO:0007669"/>
    <property type="project" value="InterPro"/>
</dbReference>
<evidence type="ECO:0000256" key="1">
    <source>
        <dbReference type="ARBA" id="ARBA00004123"/>
    </source>
</evidence>
<comment type="similarity">
    <text evidence="2">Belongs to the RRM CPSF6/7 family.</text>
</comment>
<feature type="compositionally biased region" description="Acidic residues" evidence="5">
    <location>
        <begin position="1"/>
        <end position="11"/>
    </location>
</feature>
<organism evidence="7 8">
    <name type="scientific">Mesorhabditis belari</name>
    <dbReference type="NCBI Taxonomy" id="2138241"/>
    <lineage>
        <taxon>Eukaryota</taxon>
        <taxon>Metazoa</taxon>
        <taxon>Ecdysozoa</taxon>
        <taxon>Nematoda</taxon>
        <taxon>Chromadorea</taxon>
        <taxon>Rhabditida</taxon>
        <taxon>Rhabditina</taxon>
        <taxon>Rhabditomorpha</taxon>
        <taxon>Rhabditoidea</taxon>
        <taxon>Rhabditidae</taxon>
        <taxon>Mesorhabditinae</taxon>
        <taxon>Mesorhabditis</taxon>
    </lineage>
</organism>
<dbReference type="WBParaSite" id="MBELARI_LOCUS5781">
    <property type="protein sequence ID" value="MBELARI_LOCUS5781"/>
    <property type="gene ID" value="MBELARI_LOCUS5781"/>
</dbReference>
<comment type="subcellular location">
    <subcellularLocation>
        <location evidence="1">Nucleus</location>
    </subcellularLocation>
</comment>
<feature type="domain" description="RRM" evidence="6">
    <location>
        <begin position="77"/>
        <end position="152"/>
    </location>
</feature>
<accession>A0AAF3FFP3</accession>
<dbReference type="GO" id="GO:0006397">
    <property type="term" value="P:mRNA processing"/>
    <property type="evidence" value="ECO:0007669"/>
    <property type="project" value="UniProtKB-KW"/>
</dbReference>
<dbReference type="InterPro" id="IPR034772">
    <property type="entry name" value="CPSF6/7"/>
</dbReference>
<evidence type="ECO:0000313" key="8">
    <source>
        <dbReference type="WBParaSite" id="MBELARI_LOCUS5781"/>
    </source>
</evidence>
<protein>
    <recommendedName>
        <fullName evidence="6">RRM domain-containing protein</fullName>
    </recommendedName>
</protein>
<feature type="region of interest" description="Disordered" evidence="5">
    <location>
        <begin position="1"/>
        <end position="24"/>
    </location>
</feature>
<dbReference type="InterPro" id="IPR035979">
    <property type="entry name" value="RBD_domain_sf"/>
</dbReference>
<dbReference type="InterPro" id="IPR000504">
    <property type="entry name" value="RRM_dom"/>
</dbReference>
<dbReference type="PANTHER" id="PTHR23204">
    <property type="entry name" value="CLEAVAGE AND POLYADENYLATION SPECIFIC FACTOR"/>
    <property type="match status" value="1"/>
</dbReference>
<proteinExistence type="inferred from homology"/>
<dbReference type="Proteomes" id="UP000887575">
    <property type="component" value="Unassembled WGS sequence"/>
</dbReference>
<keyword evidence="7" id="KW-1185">Reference proteome</keyword>
<dbReference type="Pfam" id="PF25524">
    <property type="entry name" value="RSLD_CPSF6"/>
    <property type="match status" value="1"/>
</dbReference>
<reference evidence="8" key="1">
    <citation type="submission" date="2024-02" db="UniProtKB">
        <authorList>
            <consortium name="WormBaseParasite"/>
        </authorList>
    </citation>
    <scope>IDENTIFICATION</scope>
</reference>
<dbReference type="SMART" id="SM00360">
    <property type="entry name" value="RRM"/>
    <property type="match status" value="1"/>
</dbReference>
<evidence type="ECO:0000259" key="6">
    <source>
        <dbReference type="SMART" id="SM00360"/>
    </source>
</evidence>
<feature type="compositionally biased region" description="Low complexity" evidence="5">
    <location>
        <begin position="53"/>
        <end position="68"/>
    </location>
</feature>
<dbReference type="Gene3D" id="3.30.70.330">
    <property type="match status" value="1"/>
</dbReference>
<dbReference type="GO" id="GO:0005634">
    <property type="term" value="C:nucleus"/>
    <property type="evidence" value="ECO:0007669"/>
    <property type="project" value="UniProtKB-SubCell"/>
</dbReference>
<dbReference type="InterPro" id="IPR057951">
    <property type="entry name" value="CPSF6/7_RSLD_N"/>
</dbReference>
<dbReference type="AlphaFoldDB" id="A0AAF3FFP3"/>
<evidence type="ECO:0000256" key="3">
    <source>
        <dbReference type="ARBA" id="ARBA00022664"/>
    </source>
</evidence>
<sequence>MSELNEADLLDGENISHSEIPDENELLGDLKKEDDLYDAVIEPLHGSDHRSESFTNVSTTTTNGSSASRDTGGKKYCCYVGNMTWWTTDLDLLNAFEDLGISDFVDMKFYENRTNGQSKGYCLLVFGSEVSVSTLMSELPKRTIHSQTLVVLPYTKASLQKFEDAAAKAAAANDPMKKKDGSVINMGTIRIGAGPPPMSAGRGMQAANILPQVKISLPTVMTGGMMGRGASVGPSPAPLMSLITGGAVGPRSMMNPHMTNSMPMGAPPGIGVPPQMTTAPPGVPPGMGAPPPMMNRGPAGMPMNPGMMSMGGPPGMGVRLPPQPGPPGIPPGAHINPQVYPGYTQMGGPPGQPMSMGGMRPGGDASMSGMEFEEVMNRNRTVSSSAISRAVSDAATGDVDIFRTLLLELKLRLPLVVAVNIGVNAVVVDLVNVTGSDIVALVLVAGITTEGDIKLRLSTTLLLWIIFRFHVVLQISVPSPQLPFASITSRVDDVFDLLFLKGLAGHFSGIGGARMSERT</sequence>
<dbReference type="SUPFAM" id="SSF54928">
    <property type="entry name" value="RNA-binding domain, RBD"/>
    <property type="match status" value="1"/>
</dbReference>